<accession>A0A1D9LFL0</accession>
<evidence type="ECO:0000313" key="3">
    <source>
        <dbReference type="Proteomes" id="UP000178776"/>
    </source>
</evidence>
<feature type="region of interest" description="Disordered" evidence="1">
    <location>
        <begin position="52"/>
        <end position="74"/>
    </location>
</feature>
<proteinExistence type="predicted"/>
<dbReference type="STRING" id="1108595.BKX93_08695"/>
<dbReference type="KEGG" id="cvc:BKX93_08695"/>
<dbReference type="Proteomes" id="UP000178776">
    <property type="component" value="Chromosome"/>
</dbReference>
<evidence type="ECO:0000313" key="2">
    <source>
        <dbReference type="EMBL" id="AOZ50058.1"/>
    </source>
</evidence>
<sequence length="74" mass="8347">MLINSRMKIHQHEALNMKPKQINSVAEFENQIQKSLALAKMVRLSAEEIEMINGGTQENPPRMTGKIVQSSAKQ</sequence>
<dbReference type="EMBL" id="CP017707">
    <property type="protein sequence ID" value="AOZ50058.1"/>
    <property type="molecule type" value="Genomic_DNA"/>
</dbReference>
<gene>
    <name evidence="2" type="ORF">BKX93_08695</name>
</gene>
<organism evidence="2 3">
    <name type="scientific">Chromobacterium vaccinii</name>
    <dbReference type="NCBI Taxonomy" id="1108595"/>
    <lineage>
        <taxon>Bacteria</taxon>
        <taxon>Pseudomonadati</taxon>
        <taxon>Pseudomonadota</taxon>
        <taxon>Betaproteobacteria</taxon>
        <taxon>Neisseriales</taxon>
        <taxon>Chromobacteriaceae</taxon>
        <taxon>Chromobacterium</taxon>
    </lineage>
</organism>
<protein>
    <submittedName>
        <fullName evidence="2">Uncharacterized protein</fullName>
    </submittedName>
</protein>
<evidence type="ECO:0000256" key="1">
    <source>
        <dbReference type="SAM" id="MobiDB-lite"/>
    </source>
</evidence>
<dbReference type="AlphaFoldDB" id="A0A1D9LFL0"/>
<name>A0A1D9LFL0_9NEIS</name>
<reference evidence="2 3" key="1">
    <citation type="submission" date="2016-10" db="EMBL/GenBank/DDBJ databases">
        <title>Chromobacterium muskegensis sp. nov., an insecticidal bacterium isolated from Sphagnum bogs.</title>
        <authorList>
            <person name="Sparks M.E."/>
            <person name="Blackburn M.B."/>
            <person name="Gundersen-Rindal D.E."/>
            <person name="Mitchell A."/>
            <person name="Farrar R."/>
            <person name="Kuhar D."/>
        </authorList>
    </citation>
    <scope>NUCLEOTIDE SEQUENCE [LARGE SCALE GENOMIC DNA]</scope>
    <source>
        <strain evidence="2 3">21-1</strain>
    </source>
</reference>